<evidence type="ECO:0000256" key="2">
    <source>
        <dbReference type="SAM" id="MobiDB-lite"/>
    </source>
</evidence>
<dbReference type="GO" id="GO:0008270">
    <property type="term" value="F:zinc ion binding"/>
    <property type="evidence" value="ECO:0007669"/>
    <property type="project" value="UniProtKB-KW"/>
</dbReference>
<protein>
    <recommendedName>
        <fullName evidence="3">C2H2-type domain-containing protein</fullName>
    </recommendedName>
</protein>
<keyword evidence="1" id="KW-0479">Metal-binding</keyword>
<feature type="region of interest" description="Disordered" evidence="2">
    <location>
        <begin position="1"/>
        <end position="82"/>
    </location>
</feature>
<reference evidence="4 5" key="1">
    <citation type="journal article" date="2018" name="Mol. Biol. Evol.">
        <title>Broad Genomic Sampling Reveals a Smut Pathogenic Ancestry of the Fungal Clade Ustilaginomycotina.</title>
        <authorList>
            <person name="Kijpornyongpan T."/>
            <person name="Mondo S.J."/>
            <person name="Barry K."/>
            <person name="Sandor L."/>
            <person name="Lee J."/>
            <person name="Lipzen A."/>
            <person name="Pangilinan J."/>
            <person name="LaButti K."/>
            <person name="Hainaut M."/>
            <person name="Henrissat B."/>
            <person name="Grigoriev I.V."/>
            <person name="Spatafora J.W."/>
            <person name="Aime M.C."/>
        </authorList>
    </citation>
    <scope>NUCLEOTIDE SEQUENCE [LARGE SCALE GENOMIC DNA]</scope>
    <source>
        <strain evidence="4 5">MCA 4658</strain>
    </source>
</reference>
<accession>A0A316W817</accession>
<proteinExistence type="predicted"/>
<dbReference type="InterPro" id="IPR013087">
    <property type="entry name" value="Znf_C2H2_type"/>
</dbReference>
<keyword evidence="5" id="KW-1185">Reference proteome</keyword>
<name>A0A316W817_9BASI</name>
<evidence type="ECO:0000313" key="5">
    <source>
        <dbReference type="Proteomes" id="UP000245783"/>
    </source>
</evidence>
<dbReference type="Gene3D" id="3.30.160.60">
    <property type="entry name" value="Classic Zinc Finger"/>
    <property type="match status" value="1"/>
</dbReference>
<dbReference type="OrthoDB" id="5876240at2759"/>
<dbReference type="EMBL" id="KZ819352">
    <property type="protein sequence ID" value="PWN46056.1"/>
    <property type="molecule type" value="Genomic_DNA"/>
</dbReference>
<evidence type="ECO:0000313" key="4">
    <source>
        <dbReference type="EMBL" id="PWN46056.1"/>
    </source>
</evidence>
<gene>
    <name evidence="4" type="ORF">IE81DRAFT_344121</name>
</gene>
<dbReference type="InterPro" id="IPR036236">
    <property type="entry name" value="Znf_C2H2_sf"/>
</dbReference>
<organism evidence="4 5">
    <name type="scientific">Ceraceosorus guamensis</name>
    <dbReference type="NCBI Taxonomy" id="1522189"/>
    <lineage>
        <taxon>Eukaryota</taxon>
        <taxon>Fungi</taxon>
        <taxon>Dikarya</taxon>
        <taxon>Basidiomycota</taxon>
        <taxon>Ustilaginomycotina</taxon>
        <taxon>Exobasidiomycetes</taxon>
        <taxon>Ceraceosorales</taxon>
        <taxon>Ceraceosoraceae</taxon>
        <taxon>Ceraceosorus</taxon>
    </lineage>
</organism>
<evidence type="ECO:0000259" key="3">
    <source>
        <dbReference type="PROSITE" id="PS50157"/>
    </source>
</evidence>
<dbReference type="SMART" id="SM00355">
    <property type="entry name" value="ZnF_C2H2"/>
    <property type="match status" value="2"/>
</dbReference>
<keyword evidence="1" id="KW-0862">Zinc</keyword>
<feature type="domain" description="C2H2-type" evidence="3">
    <location>
        <begin position="246"/>
        <end position="274"/>
    </location>
</feature>
<dbReference type="PROSITE" id="PS00028">
    <property type="entry name" value="ZINC_FINGER_C2H2_1"/>
    <property type="match status" value="1"/>
</dbReference>
<dbReference type="SUPFAM" id="SSF57667">
    <property type="entry name" value="beta-beta-alpha zinc fingers"/>
    <property type="match status" value="1"/>
</dbReference>
<dbReference type="PROSITE" id="PS50157">
    <property type="entry name" value="ZINC_FINGER_C2H2_2"/>
    <property type="match status" value="1"/>
</dbReference>
<dbReference type="Proteomes" id="UP000245783">
    <property type="component" value="Unassembled WGS sequence"/>
</dbReference>
<feature type="compositionally biased region" description="Low complexity" evidence="2">
    <location>
        <begin position="68"/>
        <end position="79"/>
    </location>
</feature>
<sequence>MSVMHVASAGANEASNGWLPHENSRPKPLGDSAKPWQEQHRGHNAIAPPAEWDGSLFDGLIDHSANQSDDTVSVSDVSTPPLDGPNTAGIHHPKSEMYFGDGPQPNMALWQDSYNVRQPQHLHPHWQGMPHHPHEAQIKREHMYSQEGAHMHPAMHHHAANGYFPSNAPLFQGAGPNTPSMPWNYMRSVYMSNLANRDDSARAMEVCGPQVDSNVQTRRRSNTIVQTRRRAKSLSKPAIQPSRRPITCPTCGERISSQRNLKAHSRERHEKVRPFVCLICITSTNGRAHAYSRKEGVKRHVKTCHPGCDPERNVGQTRSREHVNLARPQPLMKTIPS</sequence>
<dbReference type="AlphaFoldDB" id="A0A316W817"/>
<evidence type="ECO:0000256" key="1">
    <source>
        <dbReference type="PROSITE-ProRule" id="PRU00042"/>
    </source>
</evidence>
<keyword evidence="1" id="KW-0863">Zinc-finger</keyword>
<dbReference type="RefSeq" id="XP_025373216.1">
    <property type="nucleotide sequence ID" value="XM_025515772.1"/>
</dbReference>
<dbReference type="InParanoid" id="A0A316W817"/>
<dbReference type="GeneID" id="37037642"/>